<dbReference type="EMBL" id="CP073720">
    <property type="protein sequence ID" value="UWP82508.1"/>
    <property type="molecule type" value="Genomic_DNA"/>
</dbReference>
<dbReference type="Proteomes" id="UP001059617">
    <property type="component" value="Chromosome"/>
</dbReference>
<dbReference type="RefSeq" id="WP_259860278.1">
    <property type="nucleotide sequence ID" value="NZ_BAAAST010000023.1"/>
</dbReference>
<proteinExistence type="predicted"/>
<evidence type="ECO:0000313" key="1">
    <source>
        <dbReference type="EMBL" id="UWP82508.1"/>
    </source>
</evidence>
<protein>
    <submittedName>
        <fullName evidence="1">Uncharacterized protein</fullName>
    </submittedName>
</protein>
<organism evidence="1 2">
    <name type="scientific">Dactylosporangium fulvum</name>
    <dbReference type="NCBI Taxonomy" id="53359"/>
    <lineage>
        <taxon>Bacteria</taxon>
        <taxon>Bacillati</taxon>
        <taxon>Actinomycetota</taxon>
        <taxon>Actinomycetes</taxon>
        <taxon>Micromonosporales</taxon>
        <taxon>Micromonosporaceae</taxon>
        <taxon>Dactylosporangium</taxon>
    </lineage>
</organism>
<reference evidence="1" key="1">
    <citation type="submission" date="2021-04" db="EMBL/GenBank/DDBJ databases">
        <authorList>
            <person name="Hartkoorn R.C."/>
            <person name="Beaudoing E."/>
            <person name="Hot D."/>
        </authorList>
    </citation>
    <scope>NUCLEOTIDE SEQUENCE</scope>
    <source>
        <strain evidence="1">NRRL B-16292</strain>
    </source>
</reference>
<name>A0ABY5VXI1_9ACTN</name>
<reference evidence="1" key="2">
    <citation type="submission" date="2022-09" db="EMBL/GenBank/DDBJ databases">
        <title>Biosynthetic gene clusters of Dactylosporangioum fulvum.</title>
        <authorList>
            <person name="Caradec T."/>
        </authorList>
    </citation>
    <scope>NUCLEOTIDE SEQUENCE</scope>
    <source>
        <strain evidence="1">NRRL B-16292</strain>
    </source>
</reference>
<keyword evidence="2" id="KW-1185">Reference proteome</keyword>
<sequence length="287" mass="31496">MLFVAFDEAGRCLVSIEEPVFDRRVDRVNHDGVVHISVPGGDGDEWTLSSPEVAGARLLTGGAFVVAAGVAITVSAVFTPWVGVPMGVAAVVYIGHRYVSGEAALTERWDQRHRMLRRGPEAEVFRRGFRAARIALTTWPQLRSLTRVDSPRQEIAGSLWALAGLLRDHAALREQVDSLERARLDLPAGVALHGELAERLAVVEASRLPVHAEIERRLAALETLAAECTRFVQDEETLRKAHEAVRQADRLLGRITPPVTTPPDGTRELAERTRAVIGAYRELQEGC</sequence>
<accession>A0ABY5VXI1</accession>
<evidence type="ECO:0000313" key="2">
    <source>
        <dbReference type="Proteomes" id="UP001059617"/>
    </source>
</evidence>
<gene>
    <name evidence="1" type="ORF">Dfulv_46975</name>
</gene>